<evidence type="ECO:0000256" key="1">
    <source>
        <dbReference type="SAM" id="MobiDB-lite"/>
    </source>
</evidence>
<dbReference type="EMBL" id="CP009922">
    <property type="protein sequence ID" value="AKG46009.1"/>
    <property type="molecule type" value="Genomic_DNA"/>
</dbReference>
<evidence type="ECO:0000313" key="3">
    <source>
        <dbReference type="Proteomes" id="UP000034034"/>
    </source>
</evidence>
<accession>A0A0F7G083</accession>
<reference evidence="2" key="1">
    <citation type="submission" date="2019-08" db="EMBL/GenBank/DDBJ databases">
        <title>Complete genome sequence of a mangrove-derived Streptomyces xiamenensis.</title>
        <authorList>
            <person name="Xu J."/>
        </authorList>
    </citation>
    <scope>NUCLEOTIDE SEQUENCE</scope>
    <source>
        <strain evidence="2">318</strain>
    </source>
</reference>
<dbReference type="KEGG" id="sxi:SXIM_46250"/>
<dbReference type="Proteomes" id="UP000034034">
    <property type="component" value="Chromosome"/>
</dbReference>
<sequence>MPERPASEPEQLPCHGHSSCVCSSAPRRVGAVSRDVTFVSGRWNDRTAKISRWIFSWSQS</sequence>
<dbReference type="STRING" id="408015.SXIM_46250"/>
<dbReference type="AlphaFoldDB" id="A0A0F7G083"/>
<gene>
    <name evidence="2" type="ORF">SXIM_46250</name>
</gene>
<keyword evidence="3" id="KW-1185">Reference proteome</keyword>
<name>A0A0F7G083_9ACTN</name>
<protein>
    <submittedName>
        <fullName evidence="2">Uncharacterized protein</fullName>
    </submittedName>
</protein>
<dbReference type="HOGENOM" id="CLU_2940097_0_0_11"/>
<feature type="region of interest" description="Disordered" evidence="1">
    <location>
        <begin position="1"/>
        <end position="20"/>
    </location>
</feature>
<organism evidence="2 3">
    <name type="scientific">Streptomyces xiamenensis</name>
    <dbReference type="NCBI Taxonomy" id="408015"/>
    <lineage>
        <taxon>Bacteria</taxon>
        <taxon>Bacillati</taxon>
        <taxon>Actinomycetota</taxon>
        <taxon>Actinomycetes</taxon>
        <taxon>Kitasatosporales</taxon>
        <taxon>Streptomycetaceae</taxon>
        <taxon>Streptomyces</taxon>
    </lineage>
</organism>
<proteinExistence type="predicted"/>
<evidence type="ECO:0000313" key="2">
    <source>
        <dbReference type="EMBL" id="AKG46009.1"/>
    </source>
</evidence>